<evidence type="ECO:0000313" key="9">
    <source>
        <dbReference type="Proteomes" id="UP000678276"/>
    </source>
</evidence>
<evidence type="ECO:0000313" key="8">
    <source>
        <dbReference type="EMBL" id="MBP0615804.1"/>
    </source>
</evidence>
<dbReference type="EMBL" id="JAGJCF010000005">
    <property type="protein sequence ID" value="MBP0615804.1"/>
    <property type="molecule type" value="Genomic_DNA"/>
</dbReference>
<dbReference type="PROSITE" id="PS00624">
    <property type="entry name" value="GMC_OXRED_2"/>
    <property type="match status" value="1"/>
</dbReference>
<feature type="domain" description="Glucose-methanol-choline oxidoreductase N-terminal" evidence="7">
    <location>
        <begin position="252"/>
        <end position="266"/>
    </location>
</feature>
<dbReference type="SUPFAM" id="SSF51905">
    <property type="entry name" value="FAD/NAD(P)-binding domain"/>
    <property type="match status" value="1"/>
</dbReference>
<evidence type="ECO:0000259" key="7">
    <source>
        <dbReference type="PROSITE" id="PS00624"/>
    </source>
</evidence>
<comment type="similarity">
    <text evidence="2 5">Belongs to the GMC oxidoreductase family.</text>
</comment>
<dbReference type="PANTHER" id="PTHR11552">
    <property type="entry name" value="GLUCOSE-METHANOL-CHOLINE GMC OXIDOREDUCTASE"/>
    <property type="match status" value="1"/>
</dbReference>
<dbReference type="PANTHER" id="PTHR11552:SF147">
    <property type="entry name" value="CHOLINE DEHYDROGENASE, MITOCHONDRIAL"/>
    <property type="match status" value="1"/>
</dbReference>
<keyword evidence="4 5" id="KW-0274">FAD</keyword>
<dbReference type="PROSITE" id="PS00623">
    <property type="entry name" value="GMC_OXRED_1"/>
    <property type="match status" value="1"/>
</dbReference>
<accession>A0ABS4BGC4</accession>
<dbReference type="SUPFAM" id="SSF54373">
    <property type="entry name" value="FAD-linked reductases, C-terminal domain"/>
    <property type="match status" value="1"/>
</dbReference>
<keyword evidence="9" id="KW-1185">Reference proteome</keyword>
<dbReference type="Pfam" id="PF05199">
    <property type="entry name" value="GMC_oxred_C"/>
    <property type="match status" value="1"/>
</dbReference>
<keyword evidence="3 5" id="KW-0285">Flavoprotein</keyword>
<name>A0ABS4BGC4_9HYPH</name>
<dbReference type="Proteomes" id="UP000678276">
    <property type="component" value="Unassembled WGS sequence"/>
</dbReference>
<evidence type="ECO:0000256" key="1">
    <source>
        <dbReference type="ARBA" id="ARBA00001974"/>
    </source>
</evidence>
<dbReference type="InterPro" id="IPR007867">
    <property type="entry name" value="GMC_OxRtase_C"/>
</dbReference>
<evidence type="ECO:0000256" key="2">
    <source>
        <dbReference type="ARBA" id="ARBA00010790"/>
    </source>
</evidence>
<dbReference type="InterPro" id="IPR036188">
    <property type="entry name" value="FAD/NAD-bd_sf"/>
</dbReference>
<dbReference type="InterPro" id="IPR000172">
    <property type="entry name" value="GMC_OxRdtase_N"/>
</dbReference>
<proteinExistence type="inferred from homology"/>
<evidence type="ECO:0000256" key="4">
    <source>
        <dbReference type="ARBA" id="ARBA00022827"/>
    </source>
</evidence>
<comment type="caution">
    <text evidence="8">The sequence shown here is derived from an EMBL/GenBank/DDBJ whole genome shotgun (WGS) entry which is preliminary data.</text>
</comment>
<feature type="domain" description="Glucose-methanol-choline oxidoreductase N-terminal" evidence="6">
    <location>
        <begin position="80"/>
        <end position="103"/>
    </location>
</feature>
<reference evidence="8 9" key="1">
    <citation type="submission" date="2021-04" db="EMBL/GenBank/DDBJ databases">
        <title>Whole genome sequence of Jiella sp. KSK16Y-1.</title>
        <authorList>
            <person name="Tuo L."/>
        </authorList>
    </citation>
    <scope>NUCLEOTIDE SEQUENCE [LARGE SCALE GENOMIC DNA]</scope>
    <source>
        <strain evidence="8 9">KSK16Y-1</strain>
    </source>
</reference>
<dbReference type="Pfam" id="PF00732">
    <property type="entry name" value="GMC_oxred_N"/>
    <property type="match status" value="1"/>
</dbReference>
<dbReference type="InterPro" id="IPR012132">
    <property type="entry name" value="GMC_OxRdtase"/>
</dbReference>
<protein>
    <submittedName>
        <fullName evidence="8">GMC family oxidoreductase N-terminal domain-containing protein</fullName>
    </submittedName>
</protein>
<gene>
    <name evidence="8" type="ORF">J6595_09455</name>
</gene>
<sequence length="529" mass="57678">MNWDYIVIGSGSAGSVLANRLSADPRNQVLLLEAGGSDSHIRYKLPALCVSCMGHPDADWAFQSEPDPSREGRKDVLSRGKVLGGSSSINGIVYVRGNRGDYDHWAQLGNRGWDYDTMLGYFRRIEGNRDGSSDTYGKSGPVVVGELRGVPPMTRVFVEAMAEIGVRKNRSYNGEPSDGVSIAHATHHKGLRWSAARGYLHPVRSRKNLTILTGANARRILFQGKRAAGVEFEHRGELRTEACDGEVILSASTFNSPKLLMLSGIGPAGDLQDLGIEVLHDSPGVGKNLHDHPASYVKALVNQRTTNQELGVFGRLRHGLTFLATRGGPATFVQSAVAFVKSRPELEYPDIQFHFGAYGYELTDAGFRMLDVPAVTLQPNVNRPRSRGTVKLRSSDPLDTPEIQMNLLGDPHDVETLVAGTRIARNALKTKAFAPYLVREFAPGPEVETDQDWERYTRRVAGHVYHACGTCRMGVDPAAVVDPELRVHGVEGLRVVDSSIIPQIPSANLNAISMAIGEKGSDMILAARR</sequence>
<evidence type="ECO:0000259" key="6">
    <source>
        <dbReference type="PROSITE" id="PS00623"/>
    </source>
</evidence>
<comment type="cofactor">
    <cofactor evidence="1">
        <name>FAD</name>
        <dbReference type="ChEBI" id="CHEBI:57692"/>
    </cofactor>
</comment>
<evidence type="ECO:0000256" key="3">
    <source>
        <dbReference type="ARBA" id="ARBA00022630"/>
    </source>
</evidence>
<dbReference type="PIRSF" id="PIRSF000137">
    <property type="entry name" value="Alcohol_oxidase"/>
    <property type="match status" value="1"/>
</dbReference>
<dbReference type="RefSeq" id="WP_209594230.1">
    <property type="nucleotide sequence ID" value="NZ_JAGJCF010000005.1"/>
</dbReference>
<evidence type="ECO:0000256" key="5">
    <source>
        <dbReference type="RuleBase" id="RU003968"/>
    </source>
</evidence>
<organism evidence="8 9">
    <name type="scientific">Jiella mangrovi</name>
    <dbReference type="NCBI Taxonomy" id="2821407"/>
    <lineage>
        <taxon>Bacteria</taxon>
        <taxon>Pseudomonadati</taxon>
        <taxon>Pseudomonadota</taxon>
        <taxon>Alphaproteobacteria</taxon>
        <taxon>Hyphomicrobiales</taxon>
        <taxon>Aurantimonadaceae</taxon>
        <taxon>Jiella</taxon>
    </lineage>
</organism>
<dbReference type="Gene3D" id="3.50.50.60">
    <property type="entry name" value="FAD/NAD(P)-binding domain"/>
    <property type="match status" value="1"/>
</dbReference>
<dbReference type="Gene3D" id="3.30.560.10">
    <property type="entry name" value="Glucose Oxidase, domain 3"/>
    <property type="match status" value="1"/>
</dbReference>